<keyword evidence="1" id="KW-1133">Transmembrane helix</keyword>
<dbReference type="SUPFAM" id="SSF52540">
    <property type="entry name" value="P-loop containing nucleoside triphosphate hydrolases"/>
    <property type="match status" value="1"/>
</dbReference>
<reference evidence="4" key="1">
    <citation type="submission" date="2016-11" db="EMBL/GenBank/DDBJ databases">
        <title>Halolamina sediminis sp. nov., an extremely halophilic archaeon isolated from solar salt.</title>
        <authorList>
            <person name="Koh H.-W."/>
            <person name="Rani S."/>
            <person name="Park S.-J."/>
        </authorList>
    </citation>
    <scope>NUCLEOTIDE SEQUENCE [LARGE SCALE GENOMIC DNA]</scope>
    <source>
        <strain evidence="4">Hb3</strain>
    </source>
</reference>
<sequence length="354" mass="40221">MAVYVVTGKLGAGKTLVAVGKIKDKLQRGCKVATNLDLNLDKLIGEKARQTRCYRIPDKPTLEDLEAIGTGTDAYDESQNGLLVLDECGTWFNSRSWADKSRQAVINWFLHARKLGWDIIFLIQDLSIMDKQARVALAEHVVYCRRLDRVSIPLVGALWSLFAGGKLPMPKLHLGIVKYGDSPQSMVVERWTYTGRHLYPAYDTKQAFSDSYPHGTYSFLPPWYTHGRLRVPRNARFYMRMTRIYWKRFNRPFLTLASFGLGVFLTVSVLVVDQVNARAPETTETLSAPELSQFEGLRITSYARLGDSTVYRLTDGDQRTLTSDDLNRQGLHVVPLDACRLRLHRGQDHVEIHC</sequence>
<dbReference type="Pfam" id="PF05707">
    <property type="entry name" value="Zot"/>
    <property type="match status" value="1"/>
</dbReference>
<protein>
    <submittedName>
        <fullName evidence="3">Assembly protein</fullName>
    </submittedName>
</protein>
<dbReference type="RefSeq" id="WP_071944764.1">
    <property type="nucleotide sequence ID" value="NZ_CP018139.1"/>
</dbReference>
<name>A0A1J0VHP7_9GAMM</name>
<dbReference type="Gene3D" id="3.40.50.300">
    <property type="entry name" value="P-loop containing nucleotide triphosphate hydrolases"/>
    <property type="match status" value="1"/>
</dbReference>
<feature type="transmembrane region" description="Helical" evidence="1">
    <location>
        <begin position="253"/>
        <end position="272"/>
    </location>
</feature>
<dbReference type="Proteomes" id="UP000181985">
    <property type="component" value="Chromosome"/>
</dbReference>
<dbReference type="InterPro" id="IPR027417">
    <property type="entry name" value="P-loop_NTPase"/>
</dbReference>
<dbReference type="InterPro" id="IPR008900">
    <property type="entry name" value="Zot_N"/>
</dbReference>
<proteinExistence type="predicted"/>
<dbReference type="OrthoDB" id="6399054at2"/>
<accession>A0A1J0VHP7</accession>
<organism evidence="3 4">
    <name type="scientific">Halomonas aestuarii</name>
    <dbReference type="NCBI Taxonomy" id="1897729"/>
    <lineage>
        <taxon>Bacteria</taxon>
        <taxon>Pseudomonadati</taxon>
        <taxon>Pseudomonadota</taxon>
        <taxon>Gammaproteobacteria</taxon>
        <taxon>Oceanospirillales</taxon>
        <taxon>Halomonadaceae</taxon>
        <taxon>Halomonas</taxon>
    </lineage>
</organism>
<keyword evidence="1" id="KW-0472">Membrane</keyword>
<keyword evidence="1" id="KW-0812">Transmembrane</keyword>
<evidence type="ECO:0000313" key="4">
    <source>
        <dbReference type="Proteomes" id="UP000181985"/>
    </source>
</evidence>
<evidence type="ECO:0000313" key="3">
    <source>
        <dbReference type="EMBL" id="APE31543.1"/>
    </source>
</evidence>
<keyword evidence="4" id="KW-1185">Reference proteome</keyword>
<dbReference type="KEGG" id="hsi:BOX17_11655"/>
<feature type="domain" description="Zona occludens toxin N-terminal" evidence="2">
    <location>
        <begin position="2"/>
        <end position="153"/>
    </location>
</feature>
<dbReference type="EMBL" id="CP018139">
    <property type="protein sequence ID" value="APE31543.1"/>
    <property type="molecule type" value="Genomic_DNA"/>
</dbReference>
<gene>
    <name evidence="3" type="ORF">BOX17_11655</name>
</gene>
<evidence type="ECO:0000259" key="2">
    <source>
        <dbReference type="Pfam" id="PF05707"/>
    </source>
</evidence>
<dbReference type="AlphaFoldDB" id="A0A1J0VHP7"/>
<evidence type="ECO:0000256" key="1">
    <source>
        <dbReference type="SAM" id="Phobius"/>
    </source>
</evidence>